<feature type="coiled-coil region" evidence="5">
    <location>
        <begin position="91"/>
        <end position="118"/>
    </location>
</feature>
<accession>A0A1J5T8W2</accession>
<dbReference type="EMBL" id="MLJW01000016">
    <property type="protein sequence ID" value="OIR12688.1"/>
    <property type="molecule type" value="Genomic_DNA"/>
</dbReference>
<dbReference type="PRINTS" id="PR00344">
    <property type="entry name" value="BCTRLSENSOR"/>
</dbReference>
<dbReference type="SMART" id="SM00086">
    <property type="entry name" value="PAC"/>
    <property type="match status" value="1"/>
</dbReference>
<keyword evidence="5" id="KW-0175">Coiled coil</keyword>
<feature type="transmembrane region" description="Helical" evidence="6">
    <location>
        <begin position="28"/>
        <end position="49"/>
    </location>
</feature>
<keyword evidence="10" id="KW-0675">Receptor</keyword>
<sequence>MEQNKPNTDSSHKLSPNLLYKSLIKSDINIFILLSFSIFISEILIMLLLKRLPSFSTWSEAVIDSFILSVIIFPIIYIFLFKPLRANILKLKKEEAGLKESEKQLKLLSTAIKNATDGVVITEIDPADITNQIIIYVNDAYVEMSGYSIEEVIGKTPKILQGKKTDKEELRRIREAILNYKPYEMEILNYKKNGKVFWSTVSITPVANAEGVYTHWVGIKRDVTNQKKHQRDIRKATIAAQEKEKYFIGSELHDNVLQLLIGSLFSASLIKNLSGNDLVRMDELKNHILTSINEIRNLSHQLAPAGFKESALKESFEMLLNSFNADDKLNILLDFDDEVNQYLYADLQLNLYRILQTQMQNIVKHAEATVINVSLKKTDDKLRLEIADNGKGFDLQSIKGDGIGLSNIRNRTEIFEGNLTINTSVGNGCEMIVEIPVS</sequence>
<evidence type="ECO:0000256" key="2">
    <source>
        <dbReference type="ARBA" id="ARBA00012438"/>
    </source>
</evidence>
<dbReference type="InterPro" id="IPR003594">
    <property type="entry name" value="HATPase_dom"/>
</dbReference>
<dbReference type="InterPro" id="IPR000700">
    <property type="entry name" value="PAS-assoc_C"/>
</dbReference>
<dbReference type="InterPro" id="IPR001610">
    <property type="entry name" value="PAC"/>
</dbReference>
<dbReference type="PANTHER" id="PTHR24421">
    <property type="entry name" value="NITRATE/NITRITE SENSOR PROTEIN NARX-RELATED"/>
    <property type="match status" value="1"/>
</dbReference>
<evidence type="ECO:0000256" key="3">
    <source>
        <dbReference type="ARBA" id="ARBA00022679"/>
    </source>
</evidence>
<dbReference type="CDD" id="cd16917">
    <property type="entry name" value="HATPase_UhpB-NarQ-NarX-like"/>
    <property type="match status" value="1"/>
</dbReference>
<dbReference type="Gene3D" id="3.30.565.10">
    <property type="entry name" value="Histidine kinase-like ATPase, C-terminal domain"/>
    <property type="match status" value="1"/>
</dbReference>
<feature type="domain" description="Histidine kinase" evidence="7">
    <location>
        <begin position="351"/>
        <end position="438"/>
    </location>
</feature>
<comment type="catalytic activity">
    <reaction evidence="1">
        <text>ATP + protein L-histidine = ADP + protein N-phospho-L-histidine.</text>
        <dbReference type="EC" id="2.7.13.3"/>
    </reaction>
</comment>
<dbReference type="NCBIfam" id="TIGR00229">
    <property type="entry name" value="sensory_box"/>
    <property type="match status" value="1"/>
</dbReference>
<protein>
    <recommendedName>
        <fullName evidence="2">histidine kinase</fullName>
        <ecNumber evidence="2">2.7.13.3</ecNumber>
    </recommendedName>
</protein>
<name>A0A1J5T8W2_9ZZZZ</name>
<evidence type="ECO:0000256" key="1">
    <source>
        <dbReference type="ARBA" id="ARBA00000085"/>
    </source>
</evidence>
<dbReference type="InterPro" id="IPR035965">
    <property type="entry name" value="PAS-like_dom_sf"/>
</dbReference>
<evidence type="ECO:0000259" key="7">
    <source>
        <dbReference type="PROSITE" id="PS50109"/>
    </source>
</evidence>
<dbReference type="PANTHER" id="PTHR24421:SF10">
    <property type="entry name" value="NITRATE_NITRITE SENSOR PROTEIN NARQ"/>
    <property type="match status" value="1"/>
</dbReference>
<dbReference type="InterPro" id="IPR005467">
    <property type="entry name" value="His_kinase_dom"/>
</dbReference>
<dbReference type="SUPFAM" id="SSF55874">
    <property type="entry name" value="ATPase domain of HSP90 chaperone/DNA topoisomerase II/histidine kinase"/>
    <property type="match status" value="1"/>
</dbReference>
<dbReference type="Gene3D" id="3.30.450.20">
    <property type="entry name" value="PAS domain"/>
    <property type="match status" value="1"/>
</dbReference>
<evidence type="ECO:0000259" key="9">
    <source>
        <dbReference type="PROSITE" id="PS50113"/>
    </source>
</evidence>
<feature type="domain" description="PAC" evidence="9">
    <location>
        <begin position="181"/>
        <end position="235"/>
    </location>
</feature>
<organism evidence="10">
    <name type="scientific">mine drainage metagenome</name>
    <dbReference type="NCBI Taxonomy" id="410659"/>
    <lineage>
        <taxon>unclassified sequences</taxon>
        <taxon>metagenomes</taxon>
        <taxon>ecological metagenomes</taxon>
    </lineage>
</organism>
<dbReference type="SMART" id="SM00387">
    <property type="entry name" value="HATPase_c"/>
    <property type="match status" value="1"/>
</dbReference>
<feature type="domain" description="PAS" evidence="8">
    <location>
        <begin position="104"/>
        <end position="181"/>
    </location>
</feature>
<keyword evidence="4" id="KW-0418">Kinase</keyword>
<comment type="caution">
    <text evidence="10">The sequence shown here is derived from an EMBL/GenBank/DDBJ whole genome shotgun (WGS) entry which is preliminary data.</text>
</comment>
<dbReference type="InterPro" id="IPR000014">
    <property type="entry name" value="PAS"/>
</dbReference>
<keyword evidence="6" id="KW-0472">Membrane</keyword>
<feature type="transmembrane region" description="Helical" evidence="6">
    <location>
        <begin position="61"/>
        <end position="80"/>
    </location>
</feature>
<evidence type="ECO:0000256" key="6">
    <source>
        <dbReference type="SAM" id="Phobius"/>
    </source>
</evidence>
<dbReference type="InterPro" id="IPR036890">
    <property type="entry name" value="HATPase_C_sf"/>
</dbReference>
<keyword evidence="6" id="KW-0812">Transmembrane</keyword>
<reference evidence="10" key="1">
    <citation type="submission" date="2016-10" db="EMBL/GenBank/DDBJ databases">
        <title>Sequence of Gallionella enrichment culture.</title>
        <authorList>
            <person name="Poehlein A."/>
            <person name="Muehling M."/>
            <person name="Daniel R."/>
        </authorList>
    </citation>
    <scope>NUCLEOTIDE SEQUENCE</scope>
</reference>
<dbReference type="CDD" id="cd00130">
    <property type="entry name" value="PAS"/>
    <property type="match status" value="1"/>
</dbReference>
<evidence type="ECO:0000256" key="5">
    <source>
        <dbReference type="SAM" id="Coils"/>
    </source>
</evidence>
<dbReference type="Pfam" id="PF13426">
    <property type="entry name" value="PAS_9"/>
    <property type="match status" value="1"/>
</dbReference>
<dbReference type="InterPro" id="IPR050482">
    <property type="entry name" value="Sensor_HK_TwoCompSys"/>
</dbReference>
<dbReference type="Pfam" id="PF02518">
    <property type="entry name" value="HATPase_c"/>
    <property type="match status" value="1"/>
</dbReference>
<dbReference type="GO" id="GO:0000160">
    <property type="term" value="P:phosphorelay signal transduction system"/>
    <property type="evidence" value="ECO:0007669"/>
    <property type="project" value="UniProtKB-KW"/>
</dbReference>
<dbReference type="PROSITE" id="PS50109">
    <property type="entry name" value="HIS_KIN"/>
    <property type="match status" value="1"/>
</dbReference>
<dbReference type="PROSITE" id="PS50112">
    <property type="entry name" value="PAS"/>
    <property type="match status" value="1"/>
</dbReference>
<keyword evidence="6" id="KW-1133">Transmembrane helix</keyword>
<dbReference type="AlphaFoldDB" id="A0A1J5T8W2"/>
<proteinExistence type="predicted"/>
<evidence type="ECO:0000313" key="10">
    <source>
        <dbReference type="EMBL" id="OIR12688.1"/>
    </source>
</evidence>
<dbReference type="PROSITE" id="PS50113">
    <property type="entry name" value="PAC"/>
    <property type="match status" value="1"/>
</dbReference>
<gene>
    <name evidence="10" type="primary">pfyP_1</name>
    <name evidence="10" type="ORF">GALL_57550</name>
</gene>
<dbReference type="InterPro" id="IPR004358">
    <property type="entry name" value="Sig_transdc_His_kin-like_C"/>
</dbReference>
<dbReference type="GO" id="GO:0004673">
    <property type="term" value="F:protein histidine kinase activity"/>
    <property type="evidence" value="ECO:0007669"/>
    <property type="project" value="UniProtKB-EC"/>
</dbReference>
<evidence type="ECO:0000256" key="4">
    <source>
        <dbReference type="ARBA" id="ARBA00022777"/>
    </source>
</evidence>
<keyword evidence="3" id="KW-0808">Transferase</keyword>
<dbReference type="SUPFAM" id="SSF55785">
    <property type="entry name" value="PYP-like sensor domain (PAS domain)"/>
    <property type="match status" value="1"/>
</dbReference>
<evidence type="ECO:0000259" key="8">
    <source>
        <dbReference type="PROSITE" id="PS50112"/>
    </source>
</evidence>
<dbReference type="EC" id="2.7.13.3" evidence="2"/>